<name>A0A8S1EJA7_9PELO</name>
<feature type="active site" evidence="3">
    <location>
        <position position="304"/>
    </location>
</feature>
<evidence type="ECO:0000313" key="6">
    <source>
        <dbReference type="EMBL" id="CAB3400022.1"/>
    </source>
</evidence>
<feature type="active site" evidence="3 4">
    <location>
        <position position="146"/>
    </location>
</feature>
<comment type="similarity">
    <text evidence="1">Belongs to the 'GDXG' lipolytic enzyme family.</text>
</comment>
<dbReference type="PIRSF" id="PIRSF037251">
    <property type="entry name" value="Arylacetamide_deacetylase"/>
    <property type="match status" value="1"/>
</dbReference>
<evidence type="ECO:0000259" key="5">
    <source>
        <dbReference type="Pfam" id="PF07859"/>
    </source>
</evidence>
<comment type="caution">
    <text evidence="6">The sequence shown here is derived from an EMBL/GenBank/DDBJ whole genome shotgun (WGS) entry which is preliminary data.</text>
</comment>
<proteinExistence type="inferred from homology"/>
<accession>A0A8S1EJA7</accession>
<sequence>MSNEYLGDLIENLLGPVARNNLTRIIISIAYAIPQKPPKGITQKCCKIGGVDCTAYDIDKRKSDGLFVFIHGGGWCTGSTKYYHGILYQLVERMGIPAVSIDYRLAPEYQYPAGLDDCEAVLKELHYSGCDHLKYDKSKIILAGDSAGGNLTAALCYRLIQNNEQFIKAQVLIYPVTHMFNFHSPSYQEYWKKYAGTALLNPKHMARWCLLYLGIPATKENIKKLMNSQHLAEELESSTEFQNLIHYENLPNEFKENHSIRNRKPIDKELAEKFMKVATNPEISPLFGITSDLPTTLVLTAGYDILRDEGIQYAQKLKESGVKTEWKHFPRAFHEMMNEVIQFTKELL</sequence>
<dbReference type="Pfam" id="PF07859">
    <property type="entry name" value="Abhydrolase_3"/>
    <property type="match status" value="2"/>
</dbReference>
<feature type="active site" evidence="3">
    <location>
        <position position="334"/>
    </location>
</feature>
<feature type="domain" description="Alpha/beta hydrolase fold-3" evidence="5">
    <location>
        <begin position="276"/>
        <end position="337"/>
    </location>
</feature>
<dbReference type="Proteomes" id="UP000494206">
    <property type="component" value="Unassembled WGS sequence"/>
</dbReference>
<dbReference type="PANTHER" id="PTHR48081:SF8">
    <property type="entry name" value="ALPHA_BETA HYDROLASE FOLD-3 DOMAIN-CONTAINING PROTEIN-RELATED"/>
    <property type="match status" value="1"/>
</dbReference>
<reference evidence="6 7" key="1">
    <citation type="submission" date="2020-04" db="EMBL/GenBank/DDBJ databases">
        <authorList>
            <person name="Laetsch R D."/>
            <person name="Stevens L."/>
            <person name="Kumar S."/>
            <person name="Blaxter L. M."/>
        </authorList>
    </citation>
    <scope>NUCLEOTIDE SEQUENCE [LARGE SCALE GENOMIC DNA]</scope>
</reference>
<organism evidence="6 7">
    <name type="scientific">Caenorhabditis bovis</name>
    <dbReference type="NCBI Taxonomy" id="2654633"/>
    <lineage>
        <taxon>Eukaryota</taxon>
        <taxon>Metazoa</taxon>
        <taxon>Ecdysozoa</taxon>
        <taxon>Nematoda</taxon>
        <taxon>Chromadorea</taxon>
        <taxon>Rhabditida</taxon>
        <taxon>Rhabditina</taxon>
        <taxon>Rhabditomorpha</taxon>
        <taxon>Rhabditoidea</taxon>
        <taxon>Rhabditidae</taxon>
        <taxon>Peloderinae</taxon>
        <taxon>Caenorhabditis</taxon>
    </lineage>
</organism>
<dbReference type="SUPFAM" id="SSF53474">
    <property type="entry name" value="alpha/beta-Hydrolases"/>
    <property type="match status" value="1"/>
</dbReference>
<evidence type="ECO:0000256" key="1">
    <source>
        <dbReference type="ARBA" id="ARBA00010515"/>
    </source>
</evidence>
<keyword evidence="7" id="KW-1185">Reference proteome</keyword>
<evidence type="ECO:0000313" key="7">
    <source>
        <dbReference type="Proteomes" id="UP000494206"/>
    </source>
</evidence>
<gene>
    <name evidence="6" type="ORF">CBOVIS_LOCUS3046</name>
</gene>
<dbReference type="GO" id="GO:0052689">
    <property type="term" value="F:carboxylic ester hydrolase activity"/>
    <property type="evidence" value="ECO:0007669"/>
    <property type="project" value="InterPro"/>
</dbReference>
<feature type="domain" description="Alpha/beta hydrolase fold-3" evidence="5">
    <location>
        <begin position="67"/>
        <end position="221"/>
    </location>
</feature>
<dbReference type="InterPro" id="IPR017157">
    <property type="entry name" value="Arylacetamide_deacetylase"/>
</dbReference>
<dbReference type="GO" id="GO:0016020">
    <property type="term" value="C:membrane"/>
    <property type="evidence" value="ECO:0007669"/>
    <property type="project" value="InterPro"/>
</dbReference>
<protein>
    <recommendedName>
        <fullName evidence="5">Alpha/beta hydrolase fold-3 domain-containing protein</fullName>
    </recommendedName>
</protein>
<dbReference type="OrthoDB" id="408631at2759"/>
<dbReference type="PANTHER" id="PTHR48081">
    <property type="entry name" value="AB HYDROLASE SUPERFAMILY PROTEIN C4A8.06C"/>
    <property type="match status" value="1"/>
</dbReference>
<keyword evidence="2" id="KW-0378">Hydrolase</keyword>
<dbReference type="InterPro" id="IPR013094">
    <property type="entry name" value="AB_hydrolase_3"/>
</dbReference>
<evidence type="ECO:0000256" key="4">
    <source>
        <dbReference type="PROSITE-ProRule" id="PRU10038"/>
    </source>
</evidence>
<dbReference type="InterPro" id="IPR050300">
    <property type="entry name" value="GDXG_lipolytic_enzyme"/>
</dbReference>
<dbReference type="InterPro" id="IPR033140">
    <property type="entry name" value="Lipase_GDXG_put_SER_AS"/>
</dbReference>
<dbReference type="PROSITE" id="PS01174">
    <property type="entry name" value="LIPASE_GDXG_SER"/>
    <property type="match status" value="1"/>
</dbReference>
<dbReference type="AlphaFoldDB" id="A0A8S1EJA7"/>
<evidence type="ECO:0000256" key="2">
    <source>
        <dbReference type="ARBA" id="ARBA00022801"/>
    </source>
</evidence>
<dbReference type="InterPro" id="IPR029058">
    <property type="entry name" value="AB_hydrolase_fold"/>
</dbReference>
<dbReference type="Gene3D" id="3.40.50.1820">
    <property type="entry name" value="alpha/beta hydrolase"/>
    <property type="match status" value="1"/>
</dbReference>
<dbReference type="EMBL" id="CADEPM010000002">
    <property type="protein sequence ID" value="CAB3400022.1"/>
    <property type="molecule type" value="Genomic_DNA"/>
</dbReference>
<evidence type="ECO:0000256" key="3">
    <source>
        <dbReference type="PIRSR" id="PIRSR037251-1"/>
    </source>
</evidence>